<dbReference type="InterPro" id="IPR036068">
    <property type="entry name" value="Nicotinate_pribotase-like_C"/>
</dbReference>
<dbReference type="EC" id="6.3.4.21" evidence="3 7"/>
<comment type="pathway">
    <text evidence="1 7 8">Cofactor biosynthesis; NAD(+) biosynthesis; nicotinate D-ribonucleotide from nicotinate: step 1/1.</text>
</comment>
<feature type="domain" description="Nicotinate/nicotinamide phosphoribosyltransferase" evidence="9">
    <location>
        <begin position="174"/>
        <end position="400"/>
    </location>
</feature>
<keyword evidence="11" id="KW-0328">Glycosyltransferase</keyword>
<dbReference type="GO" id="GO:0034355">
    <property type="term" value="P:NAD+ biosynthetic process via the salvage pathway"/>
    <property type="evidence" value="ECO:0007669"/>
    <property type="project" value="TreeGrafter"/>
</dbReference>
<organism evidence="11 12">
    <name type="scientific">Acinetobacter baumannii (strain ATCC 19606 / DSM 30007 / JCM 6841 / CCUG 19606 / CIP 70.34 / NBRC 109757 / NCIMB 12457 / NCTC 12156 / 81)</name>
    <dbReference type="NCBI Taxonomy" id="575584"/>
    <lineage>
        <taxon>Bacteria</taxon>
        <taxon>Pseudomonadati</taxon>
        <taxon>Pseudomonadota</taxon>
        <taxon>Gammaproteobacteria</taxon>
        <taxon>Moraxellales</taxon>
        <taxon>Moraxellaceae</taxon>
        <taxon>Acinetobacter</taxon>
        <taxon>Acinetobacter calcoaceticus/baumannii complex</taxon>
    </lineage>
</organism>
<reference evidence="12" key="1">
    <citation type="journal article" date="2012" name="PLoS ONE">
        <title>The success of Acinetobacter species; genetic, metabolic and virulence attributes.</title>
        <authorList>
            <person name="Peleg A.Y."/>
            <person name="de Breij A."/>
            <person name="Adams M.D."/>
            <person name="Cerqueira G.M."/>
            <person name="Mocali S."/>
            <person name="Galardini M."/>
            <person name="Nibbering P.H."/>
            <person name="Earl A.M."/>
            <person name="Ward D.V."/>
            <person name="Paterson D.L."/>
            <person name="Seifert H."/>
            <person name="Dijkshoorn L."/>
        </authorList>
    </citation>
    <scope>NUCLEOTIDE SEQUENCE [LARGE SCALE GENOMIC DNA]</scope>
    <source>
        <strain evidence="12">ATCC 19606 / DSM 30007 / JCM 6841 / CCUG 19606 / CIP 70.34 / NBRC 109757 / NCIMB 12457 / NCTC 12156 / 81</strain>
    </source>
</reference>
<dbReference type="CDD" id="cd01401">
    <property type="entry name" value="PncB_like"/>
    <property type="match status" value="1"/>
</dbReference>
<feature type="modified residue" description="Phosphohistidine; by autocatalysis" evidence="7">
    <location>
        <position position="227"/>
    </location>
</feature>
<dbReference type="AlphaFoldDB" id="D0CFG2"/>
<dbReference type="PIRSF" id="PIRSF000484">
    <property type="entry name" value="NAPRT"/>
    <property type="match status" value="1"/>
</dbReference>
<dbReference type="SUPFAM" id="SSF51690">
    <property type="entry name" value="Nicotinate/Quinolinate PRTase C-terminal domain-like"/>
    <property type="match status" value="1"/>
</dbReference>
<dbReference type="PANTHER" id="PTHR11098:SF1">
    <property type="entry name" value="NICOTINATE PHOSPHORIBOSYLTRANSFERASE"/>
    <property type="match status" value="1"/>
</dbReference>
<evidence type="ECO:0000256" key="7">
    <source>
        <dbReference type="HAMAP-Rule" id="MF_00570"/>
    </source>
</evidence>
<dbReference type="HAMAP" id="MF_00570">
    <property type="entry name" value="NAPRTase"/>
    <property type="match status" value="1"/>
</dbReference>
<dbReference type="UniPathway" id="UPA00253">
    <property type="reaction ID" value="UER00457"/>
</dbReference>
<keyword evidence="11" id="KW-0808">Transferase</keyword>
<keyword evidence="6 7" id="KW-0662">Pyridine nucleotide biosynthesis</keyword>
<dbReference type="Pfam" id="PF04095">
    <property type="entry name" value="NAPRTase"/>
    <property type="match status" value="1"/>
</dbReference>
<dbReference type="InterPro" id="IPR006406">
    <property type="entry name" value="Nic_PRibTrfase"/>
</dbReference>
<evidence type="ECO:0000256" key="3">
    <source>
        <dbReference type="ARBA" id="ARBA00013236"/>
    </source>
</evidence>
<gene>
    <name evidence="7 11" type="primary">pncB</name>
    <name evidence="11" type="ORF">HMPREF0010_03453</name>
</gene>
<name>D0CFG2_ACIB2</name>
<evidence type="ECO:0000259" key="9">
    <source>
        <dbReference type="Pfam" id="PF04095"/>
    </source>
</evidence>
<evidence type="ECO:0000313" key="11">
    <source>
        <dbReference type="EMBL" id="EEX01953.1"/>
    </source>
</evidence>
<evidence type="ECO:0000259" key="10">
    <source>
        <dbReference type="Pfam" id="PF17767"/>
    </source>
</evidence>
<dbReference type="NCBIfam" id="NF003704">
    <property type="entry name" value="PRK05321.1"/>
    <property type="match status" value="1"/>
</dbReference>
<accession>D0CFG2</accession>
<dbReference type="InterPro" id="IPR041525">
    <property type="entry name" value="N/Namide_PRibTrfase"/>
</dbReference>
<evidence type="ECO:0000256" key="6">
    <source>
        <dbReference type="ARBA" id="ARBA00022642"/>
    </source>
</evidence>
<dbReference type="Pfam" id="PF17767">
    <property type="entry name" value="NAPRTase_N"/>
    <property type="match status" value="1"/>
</dbReference>
<dbReference type="Gene3D" id="3.20.140.10">
    <property type="entry name" value="nicotinate phosphoribosyltransferase"/>
    <property type="match status" value="1"/>
</dbReference>
<evidence type="ECO:0000256" key="8">
    <source>
        <dbReference type="RuleBase" id="RU003838"/>
    </source>
</evidence>
<evidence type="ECO:0000313" key="12">
    <source>
        <dbReference type="Proteomes" id="UP000005740"/>
    </source>
</evidence>
<dbReference type="GO" id="GO:0005829">
    <property type="term" value="C:cytosol"/>
    <property type="evidence" value="ECO:0007669"/>
    <property type="project" value="TreeGrafter"/>
</dbReference>
<protein>
    <recommendedName>
        <fullName evidence="3 7">Nicotinate phosphoribosyltransferase</fullName>
        <shortName evidence="7">NAPRTase</shortName>
        <ecNumber evidence="3 7">6.3.4.21</ecNumber>
    </recommendedName>
</protein>
<evidence type="ECO:0000256" key="2">
    <source>
        <dbReference type="ARBA" id="ARBA00010897"/>
    </source>
</evidence>
<comment type="PTM">
    <text evidence="7 8">Transiently phosphorylated on a His residue during the reaction cycle. Phosphorylation strongly increases the affinity for substrates and increases the rate of nicotinate D-ribonucleotide production. Dephosphorylation regenerates the low-affinity form of the enzyme, leading to product release.</text>
</comment>
<dbReference type="InterPro" id="IPR007229">
    <property type="entry name" value="Nic_PRibTrfase-Fam"/>
</dbReference>
<dbReference type="Proteomes" id="UP000005740">
    <property type="component" value="Unassembled WGS sequence"/>
</dbReference>
<dbReference type="GO" id="GO:0004516">
    <property type="term" value="F:nicotinate phosphoribosyltransferase activity"/>
    <property type="evidence" value="ECO:0007669"/>
    <property type="project" value="UniProtKB-UniRule"/>
</dbReference>
<proteinExistence type="inferred from homology"/>
<evidence type="ECO:0000256" key="1">
    <source>
        <dbReference type="ARBA" id="ARBA00004952"/>
    </source>
</evidence>
<dbReference type="SUPFAM" id="SSF54675">
    <property type="entry name" value="Nicotinate/Quinolinate PRTase N-terminal domain-like"/>
    <property type="match status" value="1"/>
</dbReference>
<dbReference type="NCBIfam" id="TIGR01514">
    <property type="entry name" value="NAPRTase"/>
    <property type="match status" value="1"/>
</dbReference>
<comment type="catalytic activity">
    <reaction evidence="7 8">
        <text>5-phospho-alpha-D-ribose 1-diphosphate + nicotinate + ATP + H2O = nicotinate beta-D-ribonucleotide + ADP + phosphate + diphosphate</text>
        <dbReference type="Rhea" id="RHEA:36163"/>
        <dbReference type="ChEBI" id="CHEBI:15377"/>
        <dbReference type="ChEBI" id="CHEBI:30616"/>
        <dbReference type="ChEBI" id="CHEBI:32544"/>
        <dbReference type="ChEBI" id="CHEBI:33019"/>
        <dbReference type="ChEBI" id="CHEBI:43474"/>
        <dbReference type="ChEBI" id="CHEBI:57502"/>
        <dbReference type="ChEBI" id="CHEBI:58017"/>
        <dbReference type="ChEBI" id="CHEBI:456216"/>
        <dbReference type="EC" id="6.3.4.21"/>
    </reaction>
</comment>
<comment type="function">
    <text evidence="7 8">Catalyzes the synthesis of beta-nicotinate D-ribonucleotide from nicotinate and 5-phospho-D-ribose 1-phosphate at the expense of ATP.</text>
</comment>
<comment type="similarity">
    <text evidence="2 7 8">Belongs to the NAPRTase family.</text>
</comment>
<evidence type="ECO:0000256" key="5">
    <source>
        <dbReference type="ARBA" id="ARBA00022598"/>
    </source>
</evidence>
<dbReference type="EMBL" id="GG704580">
    <property type="protein sequence ID" value="EEX01953.1"/>
    <property type="molecule type" value="Genomic_DNA"/>
</dbReference>
<evidence type="ECO:0000256" key="4">
    <source>
        <dbReference type="ARBA" id="ARBA00022553"/>
    </source>
</evidence>
<sequence length="406" mass="47515">MTMSPIIHSLLDTDLYKFTMLQVVLHKFPQTHSVYHFRCRNLEDTVYPLVDILDDLNEQLDHLCNLKYKEDELQYLRKLRFIKSDFVDYLELFQLKRRFIHASIDEEGRLDIRIEGPMVQAMMFEIFVLAIVNELYFSRIKTDEVWAEGERRLQAKLELIQQYEKAQQPNDPPFLVSDFGTRRRYSFEWQKHVVAAFHNTVPNVFRGTSNVLLAKELNITPIGTMAHEFLQAFQALDVRLRDFQKAALETWVQEYRGDLGIALTDVVGMDAFLRDFDLYFAKLFDGLRHDSGDPYEWGDKAYAHYRKLKIDTKTKMLTFSDGLNLPKAWELHQYFKDRFQVSFGIGTNLTNDMGQTPLNIVLKLVECNGQSVAKISDSPGKTMTDNDTFLAYLRQVFQIEELDEAI</sequence>
<dbReference type="InterPro" id="IPR040727">
    <property type="entry name" value="NAPRTase_N"/>
</dbReference>
<keyword evidence="4 7" id="KW-0597">Phosphoprotein</keyword>
<dbReference type="PANTHER" id="PTHR11098">
    <property type="entry name" value="NICOTINATE PHOSPHORIBOSYLTRANSFERASE"/>
    <property type="match status" value="1"/>
</dbReference>
<feature type="domain" description="Nicotinate phosphoribosyltransferase N-terminal" evidence="10">
    <location>
        <begin position="11"/>
        <end position="133"/>
    </location>
</feature>
<dbReference type="GO" id="GO:0016757">
    <property type="term" value="F:glycosyltransferase activity"/>
    <property type="evidence" value="ECO:0007669"/>
    <property type="project" value="UniProtKB-KW"/>
</dbReference>
<keyword evidence="5 7" id="KW-0436">Ligase</keyword>